<dbReference type="InterPro" id="IPR036265">
    <property type="entry name" value="HIT-like_sf"/>
</dbReference>
<evidence type="ECO:0000313" key="6">
    <source>
        <dbReference type="Proteomes" id="UP000321118"/>
    </source>
</evidence>
<dbReference type="GO" id="GO:0009117">
    <property type="term" value="P:nucleotide metabolic process"/>
    <property type="evidence" value="ECO:0007669"/>
    <property type="project" value="TreeGrafter"/>
</dbReference>
<dbReference type="SUPFAM" id="SSF54197">
    <property type="entry name" value="HIT-like"/>
    <property type="match status" value="1"/>
</dbReference>
<evidence type="ECO:0000259" key="4">
    <source>
        <dbReference type="PROSITE" id="PS51084"/>
    </source>
</evidence>
<dbReference type="GO" id="GO:0003824">
    <property type="term" value="F:catalytic activity"/>
    <property type="evidence" value="ECO:0007669"/>
    <property type="project" value="InterPro"/>
</dbReference>
<dbReference type="OrthoDB" id="9784774at2"/>
<feature type="active site" description="Tele-AMP-histidine intermediate" evidence="1">
    <location>
        <position position="105"/>
    </location>
</feature>
<evidence type="ECO:0000256" key="2">
    <source>
        <dbReference type="PIRSR" id="PIRSR601310-3"/>
    </source>
</evidence>
<evidence type="ECO:0000256" key="3">
    <source>
        <dbReference type="PROSITE-ProRule" id="PRU00464"/>
    </source>
</evidence>
<proteinExistence type="predicted"/>
<dbReference type="AlphaFoldDB" id="A0A510V5E9"/>
<dbReference type="PANTHER" id="PTHR46648">
    <property type="entry name" value="HIT FAMILY PROTEIN 1"/>
    <property type="match status" value="1"/>
</dbReference>
<dbReference type="PANTHER" id="PTHR46648:SF1">
    <property type="entry name" value="ADENOSINE 5'-MONOPHOSPHORAMIDASE HNT1"/>
    <property type="match status" value="1"/>
</dbReference>
<dbReference type="Proteomes" id="UP000321118">
    <property type="component" value="Unassembled WGS sequence"/>
</dbReference>
<name>A0A510V5E9_9CELL</name>
<keyword evidence="6" id="KW-1185">Reference proteome</keyword>
<dbReference type="Gene3D" id="3.30.428.10">
    <property type="entry name" value="HIT-like"/>
    <property type="match status" value="1"/>
</dbReference>
<dbReference type="InterPro" id="IPR011146">
    <property type="entry name" value="HIT-like"/>
</dbReference>
<organism evidence="5 6">
    <name type="scientific">Cellulomonas xylanilytica</name>
    <dbReference type="NCBI Taxonomy" id="233583"/>
    <lineage>
        <taxon>Bacteria</taxon>
        <taxon>Bacillati</taxon>
        <taxon>Actinomycetota</taxon>
        <taxon>Actinomycetes</taxon>
        <taxon>Micrococcales</taxon>
        <taxon>Cellulomonadaceae</taxon>
        <taxon>Cellulomonas</taxon>
    </lineage>
</organism>
<sequence length="147" mass="15948">MTEDTAQDCVFCDIAAGHGEASRVYEDDTVVAFMDLNPVTPGHLLVVPREHAIGLDDVDRATSAHVWSVGQDLARALRRSSLRCEGINLLVCDGEAAFQTVFHLHLHVVPRYAADGWTLLGEEPPARARPLLDGHARAVRAALVSTD</sequence>
<dbReference type="InterPro" id="IPR001310">
    <property type="entry name" value="Histidine_triad_HIT"/>
</dbReference>
<evidence type="ECO:0000313" key="5">
    <source>
        <dbReference type="EMBL" id="GEK20550.1"/>
    </source>
</evidence>
<dbReference type="EMBL" id="BJUB01000002">
    <property type="protein sequence ID" value="GEK20550.1"/>
    <property type="molecule type" value="Genomic_DNA"/>
</dbReference>
<dbReference type="PROSITE" id="PS51084">
    <property type="entry name" value="HIT_2"/>
    <property type="match status" value="1"/>
</dbReference>
<evidence type="ECO:0000256" key="1">
    <source>
        <dbReference type="PIRSR" id="PIRSR601310-1"/>
    </source>
</evidence>
<dbReference type="RefSeq" id="WP_146926029.1">
    <property type="nucleotide sequence ID" value="NZ_BJUB01000002.1"/>
</dbReference>
<reference evidence="5 6" key="1">
    <citation type="submission" date="2019-07" db="EMBL/GenBank/DDBJ databases">
        <title>Whole genome shotgun sequence of Cellulomonas xylanilytica NBRC 101102.</title>
        <authorList>
            <person name="Hosoyama A."/>
            <person name="Uohara A."/>
            <person name="Ohji S."/>
            <person name="Ichikawa N."/>
        </authorList>
    </citation>
    <scope>NUCLEOTIDE SEQUENCE [LARGE SCALE GENOMIC DNA]</scope>
    <source>
        <strain evidence="5 6">NBRC 101102</strain>
    </source>
</reference>
<dbReference type="Pfam" id="PF01230">
    <property type="entry name" value="HIT"/>
    <property type="match status" value="1"/>
</dbReference>
<dbReference type="PRINTS" id="PR00332">
    <property type="entry name" value="HISTRIAD"/>
</dbReference>
<protein>
    <submittedName>
        <fullName evidence="5">HIT family protein</fullName>
    </submittedName>
</protein>
<feature type="short sequence motif" description="Histidine triad motif" evidence="2 3">
    <location>
        <begin position="103"/>
        <end position="107"/>
    </location>
</feature>
<comment type="caution">
    <text evidence="5">The sequence shown here is derived from an EMBL/GenBank/DDBJ whole genome shotgun (WGS) entry which is preliminary data.</text>
</comment>
<gene>
    <name evidence="5" type="ORF">CXY01_10700</name>
</gene>
<accession>A0A510V5E9</accession>
<feature type="domain" description="HIT" evidence="4">
    <location>
        <begin position="10"/>
        <end position="118"/>
    </location>
</feature>